<feature type="domain" description="F-box" evidence="1">
    <location>
        <begin position="51"/>
        <end position="80"/>
    </location>
</feature>
<dbReference type="InterPro" id="IPR036047">
    <property type="entry name" value="F-box-like_dom_sf"/>
</dbReference>
<dbReference type="Pfam" id="PF03478">
    <property type="entry name" value="Beta-prop_KIB1-4"/>
    <property type="match status" value="1"/>
</dbReference>
<dbReference type="AlphaFoldDB" id="A0MEW9"/>
<dbReference type="InterPro" id="IPR001810">
    <property type="entry name" value="F-box_dom"/>
</dbReference>
<feature type="domain" description="KIB1-4 beta-propeller" evidence="2">
    <location>
        <begin position="112"/>
        <end position="357"/>
    </location>
</feature>
<dbReference type="SUPFAM" id="SSF81383">
    <property type="entry name" value="F-box domain"/>
    <property type="match status" value="1"/>
</dbReference>
<organism evidence="3">
    <name type="scientific">Arabidopsis thaliana</name>
    <name type="common">Mouse-ear cress</name>
    <dbReference type="NCBI Taxonomy" id="3702"/>
    <lineage>
        <taxon>Eukaryota</taxon>
        <taxon>Viridiplantae</taxon>
        <taxon>Streptophyta</taxon>
        <taxon>Embryophyta</taxon>
        <taxon>Tracheophyta</taxon>
        <taxon>Spermatophyta</taxon>
        <taxon>Magnoliopsida</taxon>
        <taxon>eudicotyledons</taxon>
        <taxon>Gunneridae</taxon>
        <taxon>Pentapetalae</taxon>
        <taxon>rosids</taxon>
        <taxon>malvids</taxon>
        <taxon>Brassicales</taxon>
        <taxon>Brassicaceae</taxon>
        <taxon>Camelineae</taxon>
        <taxon>Arabidopsis</taxon>
    </lineage>
</organism>
<name>A0MEW9_ARATH</name>
<dbReference type="InterPro" id="IPR011043">
    <property type="entry name" value="Gal_Oxase/kelch_b-propeller"/>
</dbReference>
<evidence type="ECO:0000259" key="2">
    <source>
        <dbReference type="Pfam" id="PF03478"/>
    </source>
</evidence>
<protein>
    <submittedName>
        <fullName evidence="3">Uncharacterized protein</fullName>
    </submittedName>
</protein>
<sequence length="381" mass="43508">MRTRRQTYPPIAESLTARSIVQALPASATISGNGGPKKKKNCVNRGLWDKQIPTDLLQEILSRLGLKANIHASLVCKTWLKEAVSVRKFQSRPWLFYPQSQRGGPKEGDYVLFNPSRSQTHHLKFPELTGYRNKLACAKDGWLLVVKDNPDVVFFLNPFTGERICLPQVPQNSTRDCLTFSAAPTSTSCCVISFTPQSFLYAVVKVDTWRPGESVWTTHHFDQKRYGEVINRCIFSNGMFYCLSTSGRLSVFDPSRETWNVLPVKPCRAFRRKIMLVRQVFMTEHEGDIFVVTTRRVNNRKLLAFKLNLQGNVWEEMKVPNGLTVFSSDATSLTRAGLPEEERNILYSSDIDDFVKSSHPTFYYYDCSAWLQPPHDNFNFG</sequence>
<dbReference type="ExpressionAtlas" id="A0MEW9">
    <property type="expression patterns" value="baseline and differential"/>
</dbReference>
<dbReference type="EMBL" id="DQ653092">
    <property type="protein sequence ID" value="ABK28562.1"/>
    <property type="molecule type" value="mRNA"/>
</dbReference>
<dbReference type="PANTHER" id="PTHR33127:SF5">
    <property type="entry name" value="TRANSMEMBRANE PROTEIN"/>
    <property type="match status" value="1"/>
</dbReference>
<accession>A0MEW9</accession>
<dbReference type="Pfam" id="PF00646">
    <property type="entry name" value="F-box"/>
    <property type="match status" value="1"/>
</dbReference>
<dbReference type="Gene3D" id="1.20.1280.50">
    <property type="match status" value="1"/>
</dbReference>
<reference evidence="3" key="1">
    <citation type="submission" date="2006-05" db="EMBL/GenBank/DDBJ databases">
        <title>Simultaneous high-throughput recombinational cloning of open reading frames in closed and open configurations.</title>
        <authorList>
            <person name="Underwood B.A."/>
            <person name="Vanderhaeghen R."/>
            <person name="Whitford R."/>
            <person name="Town C.D."/>
            <person name="Hilson P."/>
        </authorList>
    </citation>
    <scope>NUCLEOTIDE SEQUENCE</scope>
</reference>
<proteinExistence type="evidence at transcript level"/>
<dbReference type="SUPFAM" id="SSF50965">
    <property type="entry name" value="Galactose oxidase, central domain"/>
    <property type="match status" value="1"/>
</dbReference>
<evidence type="ECO:0000259" key="1">
    <source>
        <dbReference type="Pfam" id="PF00646"/>
    </source>
</evidence>
<dbReference type="InterPro" id="IPR005174">
    <property type="entry name" value="KIB1-4_b-propeller"/>
</dbReference>
<dbReference type="PANTHER" id="PTHR33127">
    <property type="entry name" value="TRANSMEMBRANE PROTEIN"/>
    <property type="match status" value="1"/>
</dbReference>
<feature type="non-terminal residue" evidence="3">
    <location>
        <position position="381"/>
    </location>
</feature>
<evidence type="ECO:0000313" key="3">
    <source>
        <dbReference type="EMBL" id="ABK28562.1"/>
    </source>
</evidence>